<dbReference type="PRINTS" id="PR00603">
    <property type="entry name" value="CYTOCHROMEC1"/>
</dbReference>
<evidence type="ECO:0000256" key="11">
    <source>
        <dbReference type="ARBA" id="ARBA00022989"/>
    </source>
</evidence>
<comment type="caution">
    <text evidence="19">The sequence shown here is derived from an EMBL/GenBank/DDBJ whole genome shotgun (WGS) entry which is preliminary data.</text>
</comment>
<evidence type="ECO:0000256" key="9">
    <source>
        <dbReference type="ARBA" id="ARBA00022792"/>
    </source>
</evidence>
<keyword evidence="7 17" id="KW-0812">Transmembrane</keyword>
<dbReference type="InterPro" id="IPR009056">
    <property type="entry name" value="Cyt_c-like_dom"/>
</dbReference>
<dbReference type="Proteomes" id="UP000614350">
    <property type="component" value="Unassembled WGS sequence"/>
</dbReference>
<reference evidence="19" key="1">
    <citation type="journal article" date="2020" name="G3 (Bethesda)">
        <title>High-Quality Assemblies for Three Invasive Social Wasps from the &lt;i&gt;Vespula&lt;/i&gt; Genus.</title>
        <authorList>
            <person name="Harrop T.W.R."/>
            <person name="Guhlin J."/>
            <person name="McLaughlin G.M."/>
            <person name="Permina E."/>
            <person name="Stockwell P."/>
            <person name="Gilligan J."/>
            <person name="Le Lec M.F."/>
            <person name="Gruber M.A.M."/>
            <person name="Quinn O."/>
            <person name="Lovegrove M."/>
            <person name="Duncan E.J."/>
            <person name="Remnant E.J."/>
            <person name="Van Eeckhoven J."/>
            <person name="Graham B."/>
            <person name="Knapp R.A."/>
            <person name="Langford K.W."/>
            <person name="Kronenberg Z."/>
            <person name="Press M.O."/>
            <person name="Eacker S.M."/>
            <person name="Wilson-Rankin E.E."/>
            <person name="Purcell J."/>
            <person name="Lester P.J."/>
            <person name="Dearden P.K."/>
        </authorList>
    </citation>
    <scope>NUCLEOTIDE SEQUENCE</scope>
    <source>
        <strain evidence="19">Marl-1</strain>
    </source>
</reference>
<evidence type="ECO:0000256" key="6">
    <source>
        <dbReference type="ARBA" id="ARBA00022660"/>
    </source>
</evidence>
<dbReference type="Gene3D" id="1.10.760.10">
    <property type="entry name" value="Cytochrome c-like domain"/>
    <property type="match status" value="1"/>
</dbReference>
<dbReference type="GO" id="GO:0020037">
    <property type="term" value="F:heme binding"/>
    <property type="evidence" value="ECO:0007669"/>
    <property type="project" value="InterPro"/>
</dbReference>
<dbReference type="GO" id="GO:0006122">
    <property type="term" value="P:mitochondrial electron transport, ubiquinol to cytochrome c"/>
    <property type="evidence" value="ECO:0007669"/>
    <property type="project" value="TreeGrafter"/>
</dbReference>
<feature type="transmembrane region" description="Helical" evidence="17">
    <location>
        <begin position="45"/>
        <end position="66"/>
    </location>
</feature>
<evidence type="ECO:0000259" key="18">
    <source>
        <dbReference type="PROSITE" id="PS51007"/>
    </source>
</evidence>
<sequence>MATVFKGSYAVLVRTFDKIRGNRCDRVALRSIGTRTRCENDRKRIRISLGVLTGAATTCGSILYFLDSSVKANGVQAMPPSYPWKLDKFLGSLDHSAVRRGWQVYKAVCSACHSLEFVRFMDLIEVSHTKEEIIAIASEYEIDDGPDEEGNYYKRPGRLPDKVPPPFPNEEASRAANNGAYPPDLSYIINARKNGRNYVFSLLTGFMEPPAGVTLTETQHFNPYFLGTALSMTELLHDGILEYDDGTPATKSQMAKDVVEFLSWSSGQDHDKRKLMTIKAIGIGIIALMTVWYMKKSIWSVVLNERIFSISRDKCK</sequence>
<feature type="transmembrane region" description="Helical" evidence="17">
    <location>
        <begin position="275"/>
        <end position="294"/>
    </location>
</feature>
<comment type="similarity">
    <text evidence="3">Belongs to the cytochrome c family.</text>
</comment>
<organism evidence="19 20">
    <name type="scientific">Vespula vulgaris</name>
    <name type="common">Yellow jacket</name>
    <name type="synonym">Wasp</name>
    <dbReference type="NCBI Taxonomy" id="7454"/>
    <lineage>
        <taxon>Eukaryota</taxon>
        <taxon>Metazoa</taxon>
        <taxon>Ecdysozoa</taxon>
        <taxon>Arthropoda</taxon>
        <taxon>Hexapoda</taxon>
        <taxon>Insecta</taxon>
        <taxon>Pterygota</taxon>
        <taxon>Neoptera</taxon>
        <taxon>Endopterygota</taxon>
        <taxon>Hymenoptera</taxon>
        <taxon>Apocrita</taxon>
        <taxon>Aculeata</taxon>
        <taxon>Vespoidea</taxon>
        <taxon>Vespidae</taxon>
        <taxon>Vespinae</taxon>
        <taxon>Vespula</taxon>
    </lineage>
</organism>
<dbReference type="PANTHER" id="PTHR10266">
    <property type="entry name" value="CYTOCHROME C1"/>
    <property type="match status" value="1"/>
</dbReference>
<keyword evidence="10" id="KW-0249">Electron transport</keyword>
<dbReference type="GO" id="GO:0009055">
    <property type="term" value="F:electron transfer activity"/>
    <property type="evidence" value="ECO:0007669"/>
    <property type="project" value="InterPro"/>
</dbReference>
<dbReference type="GO" id="GO:0005743">
    <property type="term" value="C:mitochondrial inner membrane"/>
    <property type="evidence" value="ECO:0007669"/>
    <property type="project" value="UniProtKB-SubCell"/>
</dbReference>
<dbReference type="SUPFAM" id="SSF81496">
    <property type="entry name" value="Cytochrome c1 subunit of cytochrome bc1 complex (Ubiquinol-cytochrome c reductase), transmembrane anchor"/>
    <property type="match status" value="1"/>
</dbReference>
<evidence type="ECO:0000256" key="17">
    <source>
        <dbReference type="SAM" id="Phobius"/>
    </source>
</evidence>
<proteinExistence type="inferred from homology"/>
<comment type="cofactor">
    <cofactor evidence="15">
        <name>heme c</name>
        <dbReference type="ChEBI" id="CHEBI:61717"/>
    </cofactor>
    <text evidence="15">Binds 1 heme c group covalently per subunit.</text>
</comment>
<keyword evidence="8 15" id="KW-0479">Metal-binding</keyword>
<dbReference type="InterPro" id="IPR021157">
    <property type="entry name" value="Cyt_c1_TM_anchor_C"/>
</dbReference>
<accession>A0A834K644</accession>
<evidence type="ECO:0000256" key="7">
    <source>
        <dbReference type="ARBA" id="ARBA00022692"/>
    </source>
</evidence>
<keyword evidence="4" id="KW-0813">Transport</keyword>
<evidence type="ECO:0000256" key="2">
    <source>
        <dbReference type="ARBA" id="ARBA00004273"/>
    </source>
</evidence>
<comment type="subcellular location">
    <subcellularLocation>
        <location evidence="2">Mitochondrion inner membrane</location>
    </subcellularLocation>
</comment>
<gene>
    <name evidence="19" type="ORF">HZH66_005990</name>
</gene>
<dbReference type="Pfam" id="PF02167">
    <property type="entry name" value="Cytochrom_C1"/>
    <property type="match status" value="1"/>
</dbReference>
<feature type="binding site" description="covalent" evidence="15">
    <location>
        <position position="232"/>
    </location>
    <ligand>
        <name>heme c</name>
        <dbReference type="ChEBI" id="CHEBI:61717"/>
    </ligand>
</feature>
<feature type="binding site" description="covalent" evidence="15">
    <location>
        <position position="112"/>
    </location>
    <ligand>
        <name>heme c</name>
        <dbReference type="ChEBI" id="CHEBI:61717"/>
    </ligand>
</feature>
<evidence type="ECO:0000256" key="4">
    <source>
        <dbReference type="ARBA" id="ARBA00022448"/>
    </source>
</evidence>
<dbReference type="SUPFAM" id="SSF46626">
    <property type="entry name" value="Cytochrome c"/>
    <property type="match status" value="1"/>
</dbReference>
<evidence type="ECO:0000256" key="3">
    <source>
        <dbReference type="ARBA" id="ARBA00006488"/>
    </source>
</evidence>
<evidence type="ECO:0000256" key="1">
    <source>
        <dbReference type="ARBA" id="ARBA00002555"/>
    </source>
</evidence>
<dbReference type="InterPro" id="IPR036909">
    <property type="entry name" value="Cyt_c-like_dom_sf"/>
</dbReference>
<dbReference type="PANTHER" id="PTHR10266:SF3">
    <property type="entry name" value="CYTOCHROME C1, HEME PROTEIN, MITOCHONDRIAL"/>
    <property type="match status" value="1"/>
</dbReference>
<keyword evidence="5 15" id="KW-0349">Heme</keyword>
<evidence type="ECO:0000256" key="13">
    <source>
        <dbReference type="ARBA" id="ARBA00023128"/>
    </source>
</evidence>
<evidence type="ECO:0000256" key="12">
    <source>
        <dbReference type="ARBA" id="ARBA00023004"/>
    </source>
</evidence>
<feature type="region of interest" description="Disordered" evidence="16">
    <location>
        <begin position="154"/>
        <end position="178"/>
    </location>
</feature>
<comment type="function">
    <text evidence="1">Electron carrier protein. The oxidized form of the cytochrome c heme group can accept an electron from the heme group of the cytochrome c1 subunit of cytochrome reductase. Cytochrome c then transfers this electron to the cytochrome oxidase complex, the final protein carrier in the mitochondrial electron-transport chain.</text>
</comment>
<feature type="domain" description="Cytochrome c" evidence="18">
    <location>
        <begin position="96"/>
        <end position="248"/>
    </location>
</feature>
<dbReference type="AlphaFoldDB" id="A0A834K644"/>
<evidence type="ECO:0000256" key="5">
    <source>
        <dbReference type="ARBA" id="ARBA00022617"/>
    </source>
</evidence>
<feature type="binding site" description="covalent" evidence="15">
    <location>
        <position position="109"/>
    </location>
    <ligand>
        <name>heme c</name>
        <dbReference type="ChEBI" id="CHEBI:61717"/>
    </ligand>
</feature>
<name>A0A834K644_VESVU</name>
<feature type="binding site" description="covalent" evidence="15">
    <location>
        <position position="113"/>
    </location>
    <ligand>
        <name>heme c</name>
        <dbReference type="ChEBI" id="CHEBI:61717"/>
    </ligand>
</feature>
<keyword evidence="9" id="KW-0999">Mitochondrion inner membrane</keyword>
<dbReference type="PROSITE" id="PS51007">
    <property type="entry name" value="CYTC"/>
    <property type="match status" value="1"/>
</dbReference>
<evidence type="ECO:0000256" key="16">
    <source>
        <dbReference type="SAM" id="MobiDB-lite"/>
    </source>
</evidence>
<keyword evidence="14 17" id="KW-0472">Membrane</keyword>
<dbReference type="EMBL" id="JACSEA010000005">
    <property type="protein sequence ID" value="KAF7400806.1"/>
    <property type="molecule type" value="Genomic_DNA"/>
</dbReference>
<keyword evidence="20" id="KW-1185">Reference proteome</keyword>
<dbReference type="Gene3D" id="1.20.5.100">
    <property type="entry name" value="Cytochrome c1, transmembrane anchor, C-terminal"/>
    <property type="match status" value="1"/>
</dbReference>
<keyword evidence="11 17" id="KW-1133">Transmembrane helix</keyword>
<evidence type="ECO:0000256" key="8">
    <source>
        <dbReference type="ARBA" id="ARBA00022723"/>
    </source>
</evidence>
<evidence type="ECO:0000313" key="20">
    <source>
        <dbReference type="Proteomes" id="UP000614350"/>
    </source>
</evidence>
<evidence type="ECO:0000313" key="19">
    <source>
        <dbReference type="EMBL" id="KAF7400806.1"/>
    </source>
</evidence>
<protein>
    <recommendedName>
        <fullName evidence="18">Cytochrome c domain-containing protein</fullName>
    </recommendedName>
</protein>
<dbReference type="InterPro" id="IPR002326">
    <property type="entry name" value="Cyt_c1"/>
</dbReference>
<evidence type="ECO:0000256" key="14">
    <source>
        <dbReference type="ARBA" id="ARBA00023136"/>
    </source>
</evidence>
<keyword evidence="13" id="KW-0496">Mitochondrion</keyword>
<evidence type="ECO:0000256" key="10">
    <source>
        <dbReference type="ARBA" id="ARBA00022982"/>
    </source>
</evidence>
<dbReference type="GO" id="GO:0046872">
    <property type="term" value="F:metal ion binding"/>
    <property type="evidence" value="ECO:0007669"/>
    <property type="project" value="UniProtKB-KW"/>
</dbReference>
<evidence type="ECO:0000256" key="15">
    <source>
        <dbReference type="PIRSR" id="PIRSR602326-1"/>
    </source>
</evidence>
<keyword evidence="12 15" id="KW-0408">Iron</keyword>
<keyword evidence="6" id="KW-0679">Respiratory chain</keyword>